<proteinExistence type="predicted"/>
<dbReference type="Proteomes" id="UP000648722">
    <property type="component" value="Unassembled WGS sequence"/>
</dbReference>
<feature type="transmembrane region" description="Helical" evidence="1">
    <location>
        <begin position="45"/>
        <end position="67"/>
    </location>
</feature>
<accession>A0ABQ1XTN3</accession>
<name>A0ABQ1XTN3_9PROT</name>
<keyword evidence="1" id="KW-0472">Membrane</keyword>
<keyword evidence="1" id="KW-0812">Transmembrane</keyword>
<reference evidence="3" key="1">
    <citation type="journal article" date="2019" name="Int. J. Syst. Evol. Microbiol.">
        <title>The Global Catalogue of Microorganisms (GCM) 10K type strain sequencing project: providing services to taxonomists for standard genome sequencing and annotation.</title>
        <authorList>
            <consortium name="The Broad Institute Genomics Platform"/>
            <consortium name="The Broad Institute Genome Sequencing Center for Infectious Disease"/>
            <person name="Wu L."/>
            <person name="Ma J."/>
        </authorList>
    </citation>
    <scope>NUCLEOTIDE SEQUENCE [LARGE SCALE GENOMIC DNA]</scope>
    <source>
        <strain evidence="3">CGMCC 1.12766</strain>
    </source>
</reference>
<comment type="caution">
    <text evidence="2">The sequence shown here is derived from an EMBL/GenBank/DDBJ whole genome shotgun (WGS) entry which is preliminary data.</text>
</comment>
<evidence type="ECO:0008006" key="4">
    <source>
        <dbReference type="Google" id="ProtNLM"/>
    </source>
</evidence>
<keyword evidence="3" id="KW-1185">Reference proteome</keyword>
<evidence type="ECO:0000313" key="2">
    <source>
        <dbReference type="EMBL" id="GGH02618.1"/>
    </source>
</evidence>
<protein>
    <recommendedName>
        <fullName evidence="4">MFS transporter</fullName>
    </recommendedName>
</protein>
<evidence type="ECO:0000313" key="3">
    <source>
        <dbReference type="Proteomes" id="UP000648722"/>
    </source>
</evidence>
<dbReference type="EMBL" id="BMFS01000008">
    <property type="protein sequence ID" value="GGH02618.1"/>
    <property type="molecule type" value="Genomic_DNA"/>
</dbReference>
<organism evidence="2 3">
    <name type="scientific">Glycocaulis albus</name>
    <dbReference type="NCBI Taxonomy" id="1382801"/>
    <lineage>
        <taxon>Bacteria</taxon>
        <taxon>Pseudomonadati</taxon>
        <taxon>Pseudomonadota</taxon>
        <taxon>Alphaproteobacteria</taxon>
        <taxon>Maricaulales</taxon>
        <taxon>Maricaulaceae</taxon>
        <taxon>Glycocaulis</taxon>
    </lineage>
</organism>
<keyword evidence="1" id="KW-1133">Transmembrane helix</keyword>
<gene>
    <name evidence="2" type="ORF">GCM10007420_18610</name>
</gene>
<evidence type="ECO:0000256" key="1">
    <source>
        <dbReference type="SAM" id="Phobius"/>
    </source>
</evidence>
<sequence length="81" mass="8600">MFVADQALRGGLSDTFEVFDISVSSVTHNPDNVLFSLSLLAYRTLSGIAGAAIAFVALSFLFGGGAFKDLKSDLERRLEAA</sequence>